<feature type="domain" description="Type II secretion system protein GspF" evidence="11">
    <location>
        <begin position="276"/>
        <end position="398"/>
    </location>
</feature>
<evidence type="ECO:0000259" key="11">
    <source>
        <dbReference type="Pfam" id="PF00482"/>
    </source>
</evidence>
<evidence type="ECO:0000256" key="5">
    <source>
        <dbReference type="ARBA" id="ARBA00022519"/>
    </source>
</evidence>
<evidence type="ECO:0000256" key="7">
    <source>
        <dbReference type="ARBA" id="ARBA00022989"/>
    </source>
</evidence>
<keyword evidence="8 10" id="KW-0472">Membrane</keyword>
<dbReference type="InterPro" id="IPR003004">
    <property type="entry name" value="GspF/PilC"/>
</dbReference>
<dbReference type="InterPro" id="IPR001992">
    <property type="entry name" value="T2SS_GspF/T4SS_PilC_CS"/>
</dbReference>
<dbReference type="Pfam" id="PF00482">
    <property type="entry name" value="T2SSF"/>
    <property type="match status" value="2"/>
</dbReference>
<evidence type="ECO:0000256" key="8">
    <source>
        <dbReference type="ARBA" id="ARBA00023136"/>
    </source>
</evidence>
<evidence type="ECO:0000313" key="13">
    <source>
        <dbReference type="Proteomes" id="UP000295832"/>
    </source>
</evidence>
<gene>
    <name evidence="12" type="ORF">C7959_104166</name>
</gene>
<evidence type="ECO:0000256" key="1">
    <source>
        <dbReference type="ARBA" id="ARBA00004429"/>
    </source>
</evidence>
<comment type="similarity">
    <text evidence="2 9">Belongs to the GSP F family.</text>
</comment>
<accession>A0A4R8H6D7</accession>
<evidence type="ECO:0000256" key="6">
    <source>
        <dbReference type="ARBA" id="ARBA00022692"/>
    </source>
</evidence>
<keyword evidence="6 9" id="KW-0812">Transmembrane</keyword>
<dbReference type="InterPro" id="IPR018076">
    <property type="entry name" value="T2SS_GspF_dom"/>
</dbReference>
<dbReference type="PANTHER" id="PTHR30012">
    <property type="entry name" value="GENERAL SECRETION PATHWAY PROTEIN"/>
    <property type="match status" value="1"/>
</dbReference>
<proteinExistence type="inferred from homology"/>
<comment type="subcellular location">
    <subcellularLocation>
        <location evidence="1">Cell inner membrane</location>
        <topology evidence="1">Multi-pass membrane protein</topology>
    </subcellularLocation>
    <subcellularLocation>
        <location evidence="9">Cell membrane</location>
        <topology evidence="9">Multi-pass membrane protein</topology>
    </subcellularLocation>
</comment>
<protein>
    <submittedName>
        <fullName evidence="12">Type IV pilus assembly protein PilC</fullName>
    </submittedName>
</protein>
<dbReference type="PRINTS" id="PR00812">
    <property type="entry name" value="BCTERIALGSPF"/>
</dbReference>
<dbReference type="Gene3D" id="1.20.81.30">
    <property type="entry name" value="Type II secretion system (T2SS), domain F"/>
    <property type="match status" value="2"/>
</dbReference>
<evidence type="ECO:0000256" key="9">
    <source>
        <dbReference type="RuleBase" id="RU003923"/>
    </source>
</evidence>
<keyword evidence="13" id="KW-1185">Reference proteome</keyword>
<keyword evidence="4" id="KW-1003">Cell membrane</keyword>
<reference evidence="12 13" key="1">
    <citation type="submission" date="2019-03" db="EMBL/GenBank/DDBJ databases">
        <title>Subsurface microbial communities from deep shales in Ohio and West Virginia, USA.</title>
        <authorList>
            <person name="Wrighton K."/>
        </authorList>
    </citation>
    <scope>NUCLEOTIDE SEQUENCE [LARGE SCALE GENOMIC DNA]</scope>
    <source>
        <strain evidence="12 13">MSL 6dP</strain>
    </source>
</reference>
<feature type="domain" description="Type II secretion system protein GspF" evidence="11">
    <location>
        <begin position="73"/>
        <end position="196"/>
    </location>
</feature>
<keyword evidence="5" id="KW-0997">Cell inner membrane</keyword>
<feature type="transmembrane region" description="Helical" evidence="10">
    <location>
        <begin position="173"/>
        <end position="195"/>
    </location>
</feature>
<evidence type="ECO:0000256" key="2">
    <source>
        <dbReference type="ARBA" id="ARBA00005745"/>
    </source>
</evidence>
<evidence type="ECO:0000256" key="10">
    <source>
        <dbReference type="SAM" id="Phobius"/>
    </source>
</evidence>
<sequence>MIIAQVFLYKARNQSGELTEGLIEADNEEIVVKRLREKGFYITSIEKEADDQNNINLNLKALSRVGLKDLALFCRQFSTMVSSGLSLVRSLDILSDQIQNPKLKDAINSVQGKVQEGMSLSVAMKQEKKIFPQLLISMIEAGEIGGLLDNTLEEMSNHFESEHELSQKVRSALAYPIVIAIVAVFVVVFLVGWILPKFAGIFAGSGQQLPLVTRSLLEMSKLFKSHWYLIPVIIGAPIAAVYFYYQSENGRKRIDSLLLKLPIFGDLITKISVARFSKTFGVLLDSGVSILEGLDIVSKLMGNKAIADVIRESKQSISEGESIAIPLRKNGIFPRMVLQMIKVGEETGRLDEMLLKIADFYEKEVEHKVEAVVSLIEPLMILVLAGVVGFIVLALMLPMFDMIQTV</sequence>
<dbReference type="RefSeq" id="WP_243832447.1">
    <property type="nucleotide sequence ID" value="NZ_SOEG01000004.1"/>
</dbReference>
<name>A0A4R8H6D7_9FIRM</name>
<dbReference type="InterPro" id="IPR042094">
    <property type="entry name" value="T2SS_GspF_sf"/>
</dbReference>
<dbReference type="AlphaFoldDB" id="A0A4R8H6D7"/>
<dbReference type="FunFam" id="1.20.81.30:FF:000001">
    <property type="entry name" value="Type II secretion system protein F"/>
    <property type="match status" value="2"/>
</dbReference>
<feature type="transmembrane region" description="Helical" evidence="10">
    <location>
        <begin position="379"/>
        <end position="400"/>
    </location>
</feature>
<organism evidence="12 13">
    <name type="scientific">Orenia marismortui</name>
    <dbReference type="NCBI Taxonomy" id="46469"/>
    <lineage>
        <taxon>Bacteria</taxon>
        <taxon>Bacillati</taxon>
        <taxon>Bacillota</taxon>
        <taxon>Clostridia</taxon>
        <taxon>Halanaerobiales</taxon>
        <taxon>Halobacteroidaceae</taxon>
        <taxon>Orenia</taxon>
    </lineage>
</organism>
<evidence type="ECO:0000256" key="4">
    <source>
        <dbReference type="ARBA" id="ARBA00022475"/>
    </source>
</evidence>
<keyword evidence="7 10" id="KW-1133">Transmembrane helix</keyword>
<dbReference type="Proteomes" id="UP000295832">
    <property type="component" value="Unassembled WGS sequence"/>
</dbReference>
<keyword evidence="3 9" id="KW-0813">Transport</keyword>
<dbReference type="PANTHER" id="PTHR30012:SF0">
    <property type="entry name" value="TYPE II SECRETION SYSTEM PROTEIN F-RELATED"/>
    <property type="match status" value="1"/>
</dbReference>
<dbReference type="PROSITE" id="PS00874">
    <property type="entry name" value="T2SP_F"/>
    <property type="match status" value="1"/>
</dbReference>
<dbReference type="GO" id="GO:0009306">
    <property type="term" value="P:protein secretion"/>
    <property type="evidence" value="ECO:0007669"/>
    <property type="project" value="InterPro"/>
</dbReference>
<dbReference type="EMBL" id="SOEG01000004">
    <property type="protein sequence ID" value="TDX53036.1"/>
    <property type="molecule type" value="Genomic_DNA"/>
</dbReference>
<feature type="transmembrane region" description="Helical" evidence="10">
    <location>
        <begin position="226"/>
        <end position="245"/>
    </location>
</feature>
<dbReference type="GO" id="GO:0005886">
    <property type="term" value="C:plasma membrane"/>
    <property type="evidence" value="ECO:0007669"/>
    <property type="project" value="UniProtKB-SubCell"/>
</dbReference>
<comment type="caution">
    <text evidence="12">The sequence shown here is derived from an EMBL/GenBank/DDBJ whole genome shotgun (WGS) entry which is preliminary data.</text>
</comment>
<evidence type="ECO:0000256" key="3">
    <source>
        <dbReference type="ARBA" id="ARBA00022448"/>
    </source>
</evidence>
<evidence type="ECO:0000313" key="12">
    <source>
        <dbReference type="EMBL" id="TDX53036.1"/>
    </source>
</evidence>